<reference evidence="9 10" key="1">
    <citation type="journal article" date="2019" name="Nat. Microbiol.">
        <title>Mediterranean grassland soil C-N compound turnover is dependent on rainfall and depth, and is mediated by genomically divergent microorganisms.</title>
        <authorList>
            <person name="Diamond S."/>
            <person name="Andeer P.F."/>
            <person name="Li Z."/>
            <person name="Crits-Christoph A."/>
            <person name="Burstein D."/>
            <person name="Anantharaman K."/>
            <person name="Lane K.R."/>
            <person name="Thomas B.C."/>
            <person name="Pan C."/>
            <person name="Northen T.R."/>
            <person name="Banfield J.F."/>
        </authorList>
    </citation>
    <scope>NUCLEOTIDE SEQUENCE [LARGE SCALE GENOMIC DNA]</scope>
    <source>
        <strain evidence="9">WS_10</strain>
    </source>
</reference>
<evidence type="ECO:0000256" key="8">
    <source>
        <dbReference type="RuleBase" id="RU000605"/>
    </source>
</evidence>
<dbReference type="UniPathway" id="UPA00053">
    <property type="reaction ID" value="UER00090"/>
</dbReference>
<dbReference type="Proteomes" id="UP000319836">
    <property type="component" value="Unassembled WGS sequence"/>
</dbReference>
<dbReference type="PANTHER" id="PTHR21085">
    <property type="entry name" value="CHORISMATE SYNTHASE"/>
    <property type="match status" value="1"/>
</dbReference>
<dbReference type="PANTHER" id="PTHR21085:SF0">
    <property type="entry name" value="CHORISMATE SYNTHASE"/>
    <property type="match status" value="1"/>
</dbReference>
<keyword evidence="5 8" id="KW-0057">Aromatic amino acid biosynthesis</keyword>
<dbReference type="Gene3D" id="3.60.150.10">
    <property type="entry name" value="Chorismate synthase AroC"/>
    <property type="match status" value="1"/>
</dbReference>
<gene>
    <name evidence="9" type="primary">aroC</name>
    <name evidence="9" type="ORF">E6K80_13295</name>
</gene>
<evidence type="ECO:0000256" key="6">
    <source>
        <dbReference type="ARBA" id="ARBA00023239"/>
    </source>
</evidence>
<evidence type="ECO:0000256" key="1">
    <source>
        <dbReference type="ARBA" id="ARBA00005044"/>
    </source>
</evidence>
<dbReference type="GO" id="GO:0008652">
    <property type="term" value="P:amino acid biosynthetic process"/>
    <property type="evidence" value="ECO:0007669"/>
    <property type="project" value="UniProtKB-KW"/>
</dbReference>
<protein>
    <recommendedName>
        <fullName evidence="3 7">Chorismate synthase</fullName>
        <ecNumber evidence="3 7">4.2.3.5</ecNumber>
    </recommendedName>
</protein>
<dbReference type="EMBL" id="VBPA01000360">
    <property type="protein sequence ID" value="TMQ68943.1"/>
    <property type="molecule type" value="Genomic_DNA"/>
</dbReference>
<comment type="similarity">
    <text evidence="2 8">Belongs to the chorismate synthase family.</text>
</comment>
<dbReference type="InterPro" id="IPR035904">
    <property type="entry name" value="Chorismate_synth_AroC_sf"/>
</dbReference>
<evidence type="ECO:0000256" key="2">
    <source>
        <dbReference type="ARBA" id="ARBA00008014"/>
    </source>
</evidence>
<comment type="caution">
    <text evidence="9">The sequence shown here is derived from an EMBL/GenBank/DDBJ whole genome shotgun (WGS) entry which is preliminary data.</text>
</comment>
<dbReference type="AlphaFoldDB" id="A0A538TZC0"/>
<proteinExistence type="inferred from homology"/>
<dbReference type="GO" id="GO:0005829">
    <property type="term" value="C:cytosol"/>
    <property type="evidence" value="ECO:0007669"/>
    <property type="project" value="TreeGrafter"/>
</dbReference>
<dbReference type="GO" id="GO:0009423">
    <property type="term" value="P:chorismate biosynthetic process"/>
    <property type="evidence" value="ECO:0007669"/>
    <property type="project" value="UniProtKB-UniRule"/>
</dbReference>
<dbReference type="PROSITE" id="PS00788">
    <property type="entry name" value="CHORISMATE_SYNTHASE_2"/>
    <property type="match status" value="1"/>
</dbReference>
<dbReference type="Pfam" id="PF01264">
    <property type="entry name" value="Chorismate_synt"/>
    <property type="match status" value="1"/>
</dbReference>
<evidence type="ECO:0000313" key="10">
    <source>
        <dbReference type="Proteomes" id="UP000319836"/>
    </source>
</evidence>
<comment type="cofactor">
    <cofactor evidence="8">
        <name>FMNH2</name>
        <dbReference type="ChEBI" id="CHEBI:57618"/>
    </cofactor>
    <text evidence="8">Reduced FMN (FMNH(2)).</text>
</comment>
<name>A0A538TZC0_UNCEI</name>
<evidence type="ECO:0000256" key="3">
    <source>
        <dbReference type="ARBA" id="ARBA00013036"/>
    </source>
</evidence>
<comment type="catalytic activity">
    <reaction evidence="8">
        <text>5-O-(1-carboxyvinyl)-3-phosphoshikimate = chorismate + phosphate</text>
        <dbReference type="Rhea" id="RHEA:21020"/>
        <dbReference type="ChEBI" id="CHEBI:29748"/>
        <dbReference type="ChEBI" id="CHEBI:43474"/>
        <dbReference type="ChEBI" id="CHEBI:57701"/>
        <dbReference type="EC" id="4.2.3.5"/>
    </reaction>
</comment>
<dbReference type="SUPFAM" id="SSF103263">
    <property type="entry name" value="Chorismate synthase, AroC"/>
    <property type="match status" value="1"/>
</dbReference>
<dbReference type="GO" id="GO:0004107">
    <property type="term" value="F:chorismate synthase activity"/>
    <property type="evidence" value="ECO:0007669"/>
    <property type="project" value="UniProtKB-UniRule"/>
</dbReference>
<keyword evidence="6 8" id="KW-0456">Lyase</keyword>
<feature type="non-terminal residue" evidence="9">
    <location>
        <position position="186"/>
    </location>
</feature>
<evidence type="ECO:0000256" key="5">
    <source>
        <dbReference type="ARBA" id="ARBA00023141"/>
    </source>
</evidence>
<dbReference type="GO" id="GO:0010181">
    <property type="term" value="F:FMN binding"/>
    <property type="evidence" value="ECO:0007669"/>
    <property type="project" value="TreeGrafter"/>
</dbReference>
<dbReference type="InterPro" id="IPR020541">
    <property type="entry name" value="Chorismate_synthase_CS"/>
</dbReference>
<evidence type="ECO:0000313" key="9">
    <source>
        <dbReference type="EMBL" id="TMQ68943.1"/>
    </source>
</evidence>
<accession>A0A538TZC0</accession>
<dbReference type="InterPro" id="IPR000453">
    <property type="entry name" value="Chorismate_synth"/>
</dbReference>
<evidence type="ECO:0000256" key="7">
    <source>
        <dbReference type="NCBIfam" id="TIGR00033"/>
    </source>
</evidence>
<dbReference type="NCBIfam" id="TIGR00033">
    <property type="entry name" value="aroC"/>
    <property type="match status" value="1"/>
</dbReference>
<keyword evidence="4 8" id="KW-0028">Amino-acid biosynthesis</keyword>
<sequence length="186" mass="20051">MSSSFGRLFVVTTFGESHGPGVGVVVDGMPPGIAVDLVVIQRELDRRRPGQSALTTQRQEGDKVEILSGVFEGVSLGTPIAMLVRNTDARSQDYENLRDVFRPGHADYSTYEKYGVRDHRGGGRSSGRETVGRVAAGALARIALATIGVRIVGGTVQVKDVEATRRDWDEVETNPVRCPDAQAATR</sequence>
<comment type="pathway">
    <text evidence="1 8">Metabolic intermediate biosynthesis; chorismate biosynthesis; chorismate from D-erythrose 4-phosphate and phosphoenolpyruvate: step 7/7.</text>
</comment>
<dbReference type="PROSITE" id="PS00787">
    <property type="entry name" value="CHORISMATE_SYNTHASE_1"/>
    <property type="match status" value="1"/>
</dbReference>
<evidence type="ECO:0000256" key="4">
    <source>
        <dbReference type="ARBA" id="ARBA00022605"/>
    </source>
</evidence>
<dbReference type="GO" id="GO:0009073">
    <property type="term" value="P:aromatic amino acid family biosynthetic process"/>
    <property type="evidence" value="ECO:0007669"/>
    <property type="project" value="UniProtKB-KW"/>
</dbReference>
<organism evidence="9 10">
    <name type="scientific">Eiseniibacteriota bacterium</name>
    <dbReference type="NCBI Taxonomy" id="2212470"/>
    <lineage>
        <taxon>Bacteria</taxon>
        <taxon>Candidatus Eiseniibacteriota</taxon>
    </lineage>
</organism>
<dbReference type="EC" id="4.2.3.5" evidence="3 7"/>